<comment type="caution">
    <text evidence="1">The sequence shown here is derived from an EMBL/GenBank/DDBJ whole genome shotgun (WGS) entry which is preliminary data.</text>
</comment>
<gene>
    <name evidence="1" type="ORF">DFH08DRAFT_818469</name>
</gene>
<dbReference type="AlphaFoldDB" id="A0AAD7EGJ2"/>
<organism evidence="1 2">
    <name type="scientific">Mycena albidolilacea</name>
    <dbReference type="NCBI Taxonomy" id="1033008"/>
    <lineage>
        <taxon>Eukaryota</taxon>
        <taxon>Fungi</taxon>
        <taxon>Dikarya</taxon>
        <taxon>Basidiomycota</taxon>
        <taxon>Agaricomycotina</taxon>
        <taxon>Agaricomycetes</taxon>
        <taxon>Agaricomycetidae</taxon>
        <taxon>Agaricales</taxon>
        <taxon>Marasmiineae</taxon>
        <taxon>Mycenaceae</taxon>
        <taxon>Mycena</taxon>
    </lineage>
</organism>
<evidence type="ECO:0000313" key="1">
    <source>
        <dbReference type="EMBL" id="KAJ7321610.1"/>
    </source>
</evidence>
<proteinExistence type="predicted"/>
<dbReference type="EMBL" id="JARIHO010000050">
    <property type="protein sequence ID" value="KAJ7321610.1"/>
    <property type="molecule type" value="Genomic_DNA"/>
</dbReference>
<sequence>MLEFRRHFGRLRAPKEIRTKNLAKPCKRIEPRPREHLSAGRNQESEHGAAHATAVFLGSACHTKIDANCGYHISGEFLNTPETEGPGGERDGWGWMDGPVPWIRICRGSAITEMYPSTSWFGFERRLEPVGFFDKLPQYWNGVWMCLCPNVKLKKLNIEESELASVGRFETWPHADSEASCKTEVVETRLGWAGFVLSLQGHANGWISSSKPVQGRGPSQATAKLGPKASSVANPWVIFLPEKERTNLKIRKIFSHAERQDFSQPWFAQDRGYAVPDGGRSDAKSARYQVNVERVNYTTAGAELPFKALKSDLKAGGYVSARSPGQ</sequence>
<evidence type="ECO:0000313" key="2">
    <source>
        <dbReference type="Proteomes" id="UP001218218"/>
    </source>
</evidence>
<accession>A0AAD7EGJ2</accession>
<dbReference type="Proteomes" id="UP001218218">
    <property type="component" value="Unassembled WGS sequence"/>
</dbReference>
<keyword evidence="2" id="KW-1185">Reference proteome</keyword>
<protein>
    <submittedName>
        <fullName evidence="1">Uncharacterized protein</fullName>
    </submittedName>
</protein>
<reference evidence="1" key="1">
    <citation type="submission" date="2023-03" db="EMBL/GenBank/DDBJ databases">
        <title>Massive genome expansion in bonnet fungi (Mycena s.s.) driven by repeated elements and novel gene families across ecological guilds.</title>
        <authorList>
            <consortium name="Lawrence Berkeley National Laboratory"/>
            <person name="Harder C.B."/>
            <person name="Miyauchi S."/>
            <person name="Viragh M."/>
            <person name="Kuo A."/>
            <person name="Thoen E."/>
            <person name="Andreopoulos B."/>
            <person name="Lu D."/>
            <person name="Skrede I."/>
            <person name="Drula E."/>
            <person name="Henrissat B."/>
            <person name="Morin E."/>
            <person name="Kohler A."/>
            <person name="Barry K."/>
            <person name="LaButti K."/>
            <person name="Morin E."/>
            <person name="Salamov A."/>
            <person name="Lipzen A."/>
            <person name="Mereny Z."/>
            <person name="Hegedus B."/>
            <person name="Baldrian P."/>
            <person name="Stursova M."/>
            <person name="Weitz H."/>
            <person name="Taylor A."/>
            <person name="Grigoriev I.V."/>
            <person name="Nagy L.G."/>
            <person name="Martin F."/>
            <person name="Kauserud H."/>
        </authorList>
    </citation>
    <scope>NUCLEOTIDE SEQUENCE</scope>
    <source>
        <strain evidence="1">CBHHK002</strain>
    </source>
</reference>
<name>A0AAD7EGJ2_9AGAR</name>